<dbReference type="GO" id="GO:0046872">
    <property type="term" value="F:metal ion binding"/>
    <property type="evidence" value="ECO:0007669"/>
    <property type="project" value="UniProtKB-KW"/>
</dbReference>
<reference evidence="14 15" key="1">
    <citation type="submission" date="2024-03" db="EMBL/GenBank/DDBJ databases">
        <title>Adaptation during the transition from Ophiocordyceps entomopathogen to insect associate is accompanied by gene loss and intensified selection.</title>
        <authorList>
            <person name="Ward C.M."/>
            <person name="Onetto C.A."/>
            <person name="Borneman A.R."/>
        </authorList>
    </citation>
    <scope>NUCLEOTIDE SEQUENCE [LARGE SCALE GENOMIC DNA]</scope>
    <source>
        <strain evidence="14">AWRI1</strain>
        <tissue evidence="14">Single Adult Female</tissue>
    </source>
</reference>
<gene>
    <name evidence="14" type="ORF">V9T40_008135</name>
</gene>
<evidence type="ECO:0000256" key="8">
    <source>
        <dbReference type="ARBA" id="ARBA00038170"/>
    </source>
</evidence>
<dbReference type="EMBL" id="JBBCAQ010000008">
    <property type="protein sequence ID" value="KAK7602546.1"/>
    <property type="molecule type" value="Genomic_DNA"/>
</dbReference>
<dbReference type="InterPro" id="IPR026590">
    <property type="entry name" value="Ssirtuin_cat_dom"/>
</dbReference>
<dbReference type="EC" id="2.3.1.286" evidence="2"/>
<dbReference type="InterPro" id="IPR026591">
    <property type="entry name" value="Sirtuin_cat_small_dom_sf"/>
</dbReference>
<evidence type="ECO:0000256" key="6">
    <source>
        <dbReference type="ARBA" id="ARBA00022833"/>
    </source>
</evidence>
<dbReference type="Gene3D" id="3.40.50.1220">
    <property type="entry name" value="TPP-binding domain"/>
    <property type="match status" value="1"/>
</dbReference>
<evidence type="ECO:0000256" key="10">
    <source>
        <dbReference type="ARBA" id="ARBA00043038"/>
    </source>
</evidence>
<dbReference type="Gene3D" id="3.30.1600.10">
    <property type="entry name" value="SIR2/SIRT2 'Small Domain"/>
    <property type="match status" value="1"/>
</dbReference>
<evidence type="ECO:0000313" key="15">
    <source>
        <dbReference type="Proteomes" id="UP001367676"/>
    </source>
</evidence>
<dbReference type="GO" id="GO:0070403">
    <property type="term" value="F:NAD+ binding"/>
    <property type="evidence" value="ECO:0007669"/>
    <property type="project" value="InterPro"/>
</dbReference>
<dbReference type="PANTHER" id="PTHR11085">
    <property type="entry name" value="NAD-DEPENDENT PROTEIN DEACYLASE SIRTUIN-5, MITOCHONDRIAL-RELATED"/>
    <property type="match status" value="1"/>
</dbReference>
<comment type="similarity">
    <text evidence="8">Belongs to the sirtuin family. Class IV subfamily.</text>
</comment>
<dbReference type="Proteomes" id="UP001367676">
    <property type="component" value="Unassembled WGS sequence"/>
</dbReference>
<keyword evidence="7" id="KW-0520">NAD</keyword>
<feature type="region of interest" description="Disordered" evidence="12">
    <location>
        <begin position="718"/>
        <end position="750"/>
    </location>
</feature>
<dbReference type="Pfam" id="PF02146">
    <property type="entry name" value="SIR2"/>
    <property type="match status" value="1"/>
</dbReference>
<proteinExistence type="inferred from homology"/>
<feature type="active site" description="Proton acceptor" evidence="11">
    <location>
        <position position="189"/>
    </location>
</feature>
<dbReference type="GO" id="GO:0000785">
    <property type="term" value="C:chromatin"/>
    <property type="evidence" value="ECO:0007669"/>
    <property type="project" value="TreeGrafter"/>
</dbReference>
<keyword evidence="6 11" id="KW-0862">Zinc</keyword>
<evidence type="ECO:0000256" key="2">
    <source>
        <dbReference type="ARBA" id="ARBA00012928"/>
    </source>
</evidence>
<keyword evidence="15" id="KW-1185">Reference proteome</keyword>
<dbReference type="PANTHER" id="PTHR11085:SF1">
    <property type="entry name" value="NAD-DEPENDENT PROTEIN DEACETYLASE SIRTUIN-7"/>
    <property type="match status" value="1"/>
</dbReference>
<feature type="region of interest" description="Disordered" evidence="12">
    <location>
        <begin position="445"/>
        <end position="464"/>
    </location>
</feature>
<evidence type="ECO:0000256" key="3">
    <source>
        <dbReference type="ARBA" id="ARBA00022553"/>
    </source>
</evidence>
<sequence>MDTEISRSKIRKRKAALNVSFCVKKEKNTVYKKVSNILRKPLAERSNDEIEFLDNSKDIVQEISNKQAQRQKIKDRSQEYEDPANVLAEKCKILADAVINSNHLVVYTGAGISTAACIPDYRGSNGIWTLLQQGKDIGLHDLSQAEPTLTHMALYSLYRRGILKHVVSQNCDGLHLRSGLPRKILSEVHGNMYLEVCSKCKPSNHYWRLFDVTEYTARYSHETLRLCYKCGNPLNDTIVHFGERGKLQWPLNWDTACKQADKADVILCLGSSLKVLKKYPWLWCMDKPAKKRPKLYIVNLQWTPKDDHSTLKINGKCDTVIEQMMAHLSLNVPRYERSLDPIFHHATPLHDGELHTTSRTPIKKDPKTVGLVTVQHSLGAQPKFVDENSQSFAENDVDTSVRSAPPDISSVAIDSNENEANPHANDLISSNDLNLEDDVVDIKEENASNTYSDKENMDTDDDAKSGNSIVARVKIEAANEVDHDDGQSNLSVISDQSCDYIVPEISVKIEDCDEESMSMDTHVAEECDDETRPEALLAAAESLSFLSQNASVVVPFPTWTADMAMLQNNALQWYFGRNPWSDLSLFDIFTQKPIFFAQPVLGFGSHLFSYHSANVSPLFGPFFNYAGILPSTSSPSSDSVTEEAPADVLPDGDADEDAATSSSAPENSAVVHAAAADEIRCAFCFEHYASKSCLFYTEHSSNEPLDANAACLCCGGDEDDDQADGEEPPAEESADKTAGKVNNVNPGWFGKGYRKRIRKRKG</sequence>
<dbReference type="InterPro" id="IPR029035">
    <property type="entry name" value="DHS-like_NAD/FAD-binding_dom"/>
</dbReference>
<evidence type="ECO:0000256" key="1">
    <source>
        <dbReference type="ARBA" id="ARBA00001947"/>
    </source>
</evidence>
<evidence type="ECO:0000256" key="9">
    <source>
        <dbReference type="ARBA" id="ARBA00041832"/>
    </source>
</evidence>
<keyword evidence="5 11" id="KW-0479">Metal-binding</keyword>
<feature type="region of interest" description="Disordered" evidence="12">
    <location>
        <begin position="633"/>
        <end position="667"/>
    </location>
</feature>
<dbReference type="GO" id="GO:0005634">
    <property type="term" value="C:nucleus"/>
    <property type="evidence" value="ECO:0007669"/>
    <property type="project" value="TreeGrafter"/>
</dbReference>
<feature type="binding site" evidence="11">
    <location>
        <position position="227"/>
    </location>
    <ligand>
        <name>Zn(2+)</name>
        <dbReference type="ChEBI" id="CHEBI:29105"/>
    </ligand>
</feature>
<dbReference type="InterPro" id="IPR050134">
    <property type="entry name" value="NAD-dep_sirtuin_deacylases"/>
</dbReference>
<feature type="compositionally biased region" description="Acidic residues" evidence="12">
    <location>
        <begin position="640"/>
        <end position="658"/>
    </location>
</feature>
<name>A0AAN9TQV9_9HEMI</name>
<organism evidence="14 15">
    <name type="scientific">Parthenolecanium corni</name>
    <dbReference type="NCBI Taxonomy" id="536013"/>
    <lineage>
        <taxon>Eukaryota</taxon>
        <taxon>Metazoa</taxon>
        <taxon>Ecdysozoa</taxon>
        <taxon>Arthropoda</taxon>
        <taxon>Hexapoda</taxon>
        <taxon>Insecta</taxon>
        <taxon>Pterygota</taxon>
        <taxon>Neoptera</taxon>
        <taxon>Paraneoptera</taxon>
        <taxon>Hemiptera</taxon>
        <taxon>Sternorrhyncha</taxon>
        <taxon>Coccoidea</taxon>
        <taxon>Coccidae</taxon>
        <taxon>Parthenolecanium</taxon>
    </lineage>
</organism>
<evidence type="ECO:0000256" key="11">
    <source>
        <dbReference type="PROSITE-ProRule" id="PRU00236"/>
    </source>
</evidence>
<dbReference type="InterPro" id="IPR003000">
    <property type="entry name" value="Sirtuin"/>
</dbReference>
<evidence type="ECO:0000256" key="12">
    <source>
        <dbReference type="SAM" id="MobiDB-lite"/>
    </source>
</evidence>
<dbReference type="SUPFAM" id="SSF52467">
    <property type="entry name" value="DHS-like NAD/FAD-binding domain"/>
    <property type="match status" value="1"/>
</dbReference>
<evidence type="ECO:0000256" key="4">
    <source>
        <dbReference type="ARBA" id="ARBA00022679"/>
    </source>
</evidence>
<comment type="caution">
    <text evidence="14">The sequence shown here is derived from an EMBL/GenBank/DDBJ whole genome shotgun (WGS) entry which is preliminary data.</text>
</comment>
<dbReference type="CDD" id="cd01410">
    <property type="entry name" value="SIRT7"/>
    <property type="match status" value="1"/>
</dbReference>
<dbReference type="AlphaFoldDB" id="A0AAN9TQV9"/>
<feature type="binding site" evidence="11">
    <location>
        <position position="200"/>
    </location>
    <ligand>
        <name>Zn(2+)</name>
        <dbReference type="ChEBI" id="CHEBI:29105"/>
    </ligand>
</feature>
<evidence type="ECO:0000256" key="5">
    <source>
        <dbReference type="ARBA" id="ARBA00022723"/>
    </source>
</evidence>
<feature type="binding site" evidence="11">
    <location>
        <position position="197"/>
    </location>
    <ligand>
        <name>Zn(2+)</name>
        <dbReference type="ChEBI" id="CHEBI:29105"/>
    </ligand>
</feature>
<feature type="binding site" evidence="11">
    <location>
        <position position="230"/>
    </location>
    <ligand>
        <name>Zn(2+)</name>
        <dbReference type="ChEBI" id="CHEBI:29105"/>
    </ligand>
</feature>
<dbReference type="FunFam" id="3.40.50.1220:FF:000038">
    <property type="entry name" value="NAD-dependent protein deacetylase sirtuin-6 isoform X2"/>
    <property type="match status" value="1"/>
</dbReference>
<feature type="compositionally biased region" description="Acidic residues" evidence="12">
    <location>
        <begin position="718"/>
        <end position="732"/>
    </location>
</feature>
<dbReference type="GO" id="GO:0097372">
    <property type="term" value="F:histone H3K18 deacetylase activity, NAD-dependent"/>
    <property type="evidence" value="ECO:0007669"/>
    <property type="project" value="TreeGrafter"/>
</dbReference>
<keyword evidence="3" id="KW-0597">Phosphoprotein</keyword>
<comment type="cofactor">
    <cofactor evidence="1">
        <name>Zn(2+)</name>
        <dbReference type="ChEBI" id="CHEBI:29105"/>
    </cofactor>
</comment>
<protein>
    <recommendedName>
        <fullName evidence="2">protein acetyllysine N-acetyltransferase</fullName>
        <ecNumber evidence="2">2.3.1.286</ecNumber>
    </recommendedName>
    <alternativeName>
        <fullName evidence="10">Regulatory protein SIR2 homolog 7</fullName>
    </alternativeName>
    <alternativeName>
        <fullName evidence="9">SIR2-like protein 7</fullName>
    </alternativeName>
</protein>
<evidence type="ECO:0000256" key="7">
    <source>
        <dbReference type="ARBA" id="ARBA00023027"/>
    </source>
</evidence>
<evidence type="ECO:0000313" key="14">
    <source>
        <dbReference type="EMBL" id="KAK7602546.1"/>
    </source>
</evidence>
<feature type="domain" description="Deacetylase sirtuin-type" evidence="13">
    <location>
        <begin position="84"/>
        <end position="331"/>
    </location>
</feature>
<accession>A0AAN9TQV9</accession>
<keyword evidence="4" id="KW-0808">Transferase</keyword>
<feature type="compositionally biased region" description="Basic and acidic residues" evidence="12">
    <location>
        <begin position="445"/>
        <end position="457"/>
    </location>
</feature>
<dbReference type="PROSITE" id="PS50305">
    <property type="entry name" value="SIRTUIN"/>
    <property type="match status" value="1"/>
</dbReference>
<evidence type="ECO:0000259" key="13">
    <source>
        <dbReference type="PROSITE" id="PS50305"/>
    </source>
</evidence>